<dbReference type="RefSeq" id="WP_116441466.1">
    <property type="nucleotide sequence ID" value="NZ_BHEO01000005.1"/>
</dbReference>
<dbReference type="Gene3D" id="3.40.630.30">
    <property type="match status" value="1"/>
</dbReference>
<dbReference type="Pfam" id="PF00583">
    <property type="entry name" value="Acetyltransf_1"/>
    <property type="match status" value="1"/>
</dbReference>
<dbReference type="PROSITE" id="PS51186">
    <property type="entry name" value="GNAT"/>
    <property type="match status" value="1"/>
</dbReference>
<dbReference type="AlphaFoldDB" id="A0A4R3JKK5"/>
<dbReference type="InterPro" id="IPR000182">
    <property type="entry name" value="GNAT_dom"/>
</dbReference>
<proteinExistence type="predicted"/>
<evidence type="ECO:0000313" key="5">
    <source>
        <dbReference type="Proteomes" id="UP000702954"/>
    </source>
</evidence>
<dbReference type="Proteomes" id="UP000294613">
    <property type="component" value="Unassembled WGS sequence"/>
</dbReference>
<reference evidence="3 4" key="2">
    <citation type="submission" date="2019-03" db="EMBL/GenBank/DDBJ databases">
        <title>Genomic Encyclopedia of Type Strains, Phase IV (KMG-IV): sequencing the most valuable type-strain genomes for metagenomic binning, comparative biology and taxonomic classification.</title>
        <authorList>
            <person name="Goeker M."/>
        </authorList>
    </citation>
    <scope>NUCLEOTIDE SEQUENCE [LARGE SCALE GENOMIC DNA]</scope>
    <source>
        <strain evidence="3 4">DSM 103426</strain>
    </source>
</reference>
<reference evidence="2 5" key="1">
    <citation type="journal article" date="2018" name="Int. J. Syst. Evol. Microbiol.">
        <title>Draft Genome Sequence of Faecalimonas umbilicata JCM 30896T, an Acetate-Producing Bacterium Isolated from Human Feces.</title>
        <authorList>
            <person name="Sakamoto M."/>
            <person name="Ikeyama N."/>
            <person name="Yuki M."/>
            <person name="Ohkuma M."/>
        </authorList>
    </citation>
    <scope>NUCLEOTIDE SEQUENCE [LARGE SCALE GENOMIC DNA]</scope>
    <source>
        <strain evidence="2 5">EGH7</strain>
    </source>
</reference>
<evidence type="ECO:0000313" key="2">
    <source>
        <dbReference type="EMBL" id="GBU04660.1"/>
    </source>
</evidence>
<name>A0A4R3JKK5_9FIRM</name>
<feature type="domain" description="N-acetyltransferase" evidence="1">
    <location>
        <begin position="3"/>
        <end position="155"/>
    </location>
</feature>
<accession>A0A4R3JKK5</accession>
<dbReference type="EMBL" id="SLZV01000017">
    <property type="protein sequence ID" value="TCS66756.1"/>
    <property type="molecule type" value="Genomic_DNA"/>
</dbReference>
<gene>
    <name evidence="3" type="ORF">EDD74_11712</name>
    <name evidence="2" type="ORF">FAEUMB_12010</name>
</gene>
<dbReference type="EMBL" id="BHEO01000005">
    <property type="protein sequence ID" value="GBU04660.1"/>
    <property type="molecule type" value="Genomic_DNA"/>
</dbReference>
<keyword evidence="3" id="KW-0808">Transferase</keyword>
<dbReference type="Proteomes" id="UP000702954">
    <property type="component" value="Unassembled WGS sequence"/>
</dbReference>
<keyword evidence="5" id="KW-1185">Reference proteome</keyword>
<evidence type="ECO:0000313" key="4">
    <source>
        <dbReference type="Proteomes" id="UP000294613"/>
    </source>
</evidence>
<evidence type="ECO:0000313" key="3">
    <source>
        <dbReference type="EMBL" id="TCS66756.1"/>
    </source>
</evidence>
<protein>
    <submittedName>
        <fullName evidence="3">Acetyltransferase (GNAT) family protein</fullName>
    </submittedName>
    <submittedName>
        <fullName evidence="2">N-acetyltransferase</fullName>
    </submittedName>
</protein>
<dbReference type="InterPro" id="IPR016181">
    <property type="entry name" value="Acyl_CoA_acyltransferase"/>
</dbReference>
<dbReference type="GO" id="GO:0016747">
    <property type="term" value="F:acyltransferase activity, transferring groups other than amino-acyl groups"/>
    <property type="evidence" value="ECO:0007669"/>
    <property type="project" value="InterPro"/>
</dbReference>
<sequence>MQIELRYLSEKDKKEICGWKYDGKYAMYNLSDHEQMRREQCGFFNPEKEEEYCGTWEDGELVGFVHVCPGIQKITIGLGVRPELCGKHYGTTILKLVCEEVEKQYPGRWLCLYVRSWNQRAIKCYQNVGFCIEGTEFEMSTPAGKGMFYRMVRRY</sequence>
<dbReference type="SUPFAM" id="SSF55729">
    <property type="entry name" value="Acyl-CoA N-acyltransferases (Nat)"/>
    <property type="match status" value="1"/>
</dbReference>
<evidence type="ECO:0000259" key="1">
    <source>
        <dbReference type="PROSITE" id="PS51186"/>
    </source>
</evidence>
<organism evidence="3 4">
    <name type="scientific">Faecalimonas umbilicata</name>
    <dbReference type="NCBI Taxonomy" id="1912855"/>
    <lineage>
        <taxon>Bacteria</taxon>
        <taxon>Bacillati</taxon>
        <taxon>Bacillota</taxon>
        <taxon>Clostridia</taxon>
        <taxon>Lachnospirales</taxon>
        <taxon>Lachnospiraceae</taxon>
        <taxon>Faecalimonas</taxon>
    </lineage>
</organism>
<comment type="caution">
    <text evidence="3">The sequence shown here is derived from an EMBL/GenBank/DDBJ whole genome shotgun (WGS) entry which is preliminary data.</text>
</comment>